<evidence type="ECO:0000256" key="2">
    <source>
        <dbReference type="ARBA" id="ARBA00008616"/>
    </source>
</evidence>
<evidence type="ECO:0000256" key="1">
    <source>
        <dbReference type="ARBA" id="ARBA00002399"/>
    </source>
</evidence>
<evidence type="ECO:0000313" key="15">
    <source>
        <dbReference type="EMBL" id="ABK14166.1"/>
    </source>
</evidence>
<feature type="domain" description="Radical SAM core" evidence="14">
    <location>
        <begin position="117"/>
        <end position="350"/>
    </location>
</feature>
<keyword evidence="5 11" id="KW-0949">S-adenosyl-L-methionine</keyword>
<evidence type="ECO:0000256" key="9">
    <source>
        <dbReference type="ARBA" id="ARBA00023014"/>
    </source>
</evidence>
<evidence type="ECO:0000256" key="3">
    <source>
        <dbReference type="ARBA" id="ARBA00022485"/>
    </source>
</evidence>
<dbReference type="InterPro" id="IPR038135">
    <property type="entry name" value="Methylthiotransferase_N_sf"/>
</dbReference>
<dbReference type="STRING" id="349307.Mthe_0373"/>
<dbReference type="SMART" id="SM00729">
    <property type="entry name" value="Elp3"/>
    <property type="match status" value="1"/>
</dbReference>
<evidence type="ECO:0000256" key="8">
    <source>
        <dbReference type="ARBA" id="ARBA00023004"/>
    </source>
</evidence>
<dbReference type="CDD" id="cd01335">
    <property type="entry name" value="Radical_SAM"/>
    <property type="match status" value="1"/>
</dbReference>
<dbReference type="GO" id="GO:0046872">
    <property type="term" value="F:metal ion binding"/>
    <property type="evidence" value="ECO:0007669"/>
    <property type="project" value="UniProtKB-UniRule"/>
</dbReference>
<keyword evidence="9 11" id="KW-0411">Iron-sulfur</keyword>
<comment type="similarity">
    <text evidence="2 11">Belongs to the methylthiotransferase family. CDKAL1 subfamily.</text>
</comment>
<dbReference type="EC" id="2.8.4.5" evidence="11"/>
<keyword evidence="6 11" id="KW-0819">tRNA processing</keyword>
<dbReference type="PROSITE" id="PS01278">
    <property type="entry name" value="MTTASE_RADICAL"/>
    <property type="match status" value="1"/>
</dbReference>
<evidence type="ECO:0000256" key="10">
    <source>
        <dbReference type="ARBA" id="ARBA00051661"/>
    </source>
</evidence>
<comment type="function">
    <text evidence="1 11">Catalyzes the methylthiolation of N6-threonylcarbamoyladenosine (t(6)A), leading to the formation of 2-methylthio-N6-threonylcarbamoyladenosine (ms(2)t(6)A) at position 37 in tRNAs that read codons beginning with adenine.</text>
</comment>
<dbReference type="InterPro" id="IPR002792">
    <property type="entry name" value="TRAM_dom"/>
</dbReference>
<dbReference type="Proteomes" id="UP000000674">
    <property type="component" value="Chromosome"/>
</dbReference>
<evidence type="ECO:0000256" key="6">
    <source>
        <dbReference type="ARBA" id="ARBA00022694"/>
    </source>
</evidence>
<keyword evidence="8 11" id="KW-0408">Iron</keyword>
<dbReference type="InterPro" id="IPR020612">
    <property type="entry name" value="Methylthiotransferase_CS"/>
</dbReference>
<dbReference type="GO" id="GO:0051539">
    <property type="term" value="F:4 iron, 4 sulfur cluster binding"/>
    <property type="evidence" value="ECO:0007669"/>
    <property type="project" value="UniProtKB-UniRule"/>
</dbReference>
<keyword evidence="3 11" id="KW-0004">4Fe-4S</keyword>
<evidence type="ECO:0000259" key="12">
    <source>
        <dbReference type="PROSITE" id="PS50926"/>
    </source>
</evidence>
<gene>
    <name evidence="15" type="ordered locus">Mthe_0373</name>
</gene>
<evidence type="ECO:0000259" key="14">
    <source>
        <dbReference type="PROSITE" id="PS51918"/>
    </source>
</evidence>
<evidence type="ECO:0000256" key="4">
    <source>
        <dbReference type="ARBA" id="ARBA00022679"/>
    </source>
</evidence>
<dbReference type="Pfam" id="PF04055">
    <property type="entry name" value="Radical_SAM"/>
    <property type="match status" value="1"/>
</dbReference>
<comment type="catalytic activity">
    <reaction evidence="10 11">
        <text>N(6)-L-threonylcarbamoyladenosine(37) in tRNA + (sulfur carrier)-SH + AH2 + 2 S-adenosyl-L-methionine = 2-methylsulfanyl-N(6)-L-threonylcarbamoyladenosine(37) in tRNA + (sulfur carrier)-H + 5'-deoxyadenosine + L-methionine + A + S-adenosyl-L-homocysteine + 2 H(+)</text>
        <dbReference type="Rhea" id="RHEA:37075"/>
        <dbReference type="Rhea" id="RHEA-COMP:10163"/>
        <dbReference type="Rhea" id="RHEA-COMP:11092"/>
        <dbReference type="Rhea" id="RHEA-COMP:14737"/>
        <dbReference type="Rhea" id="RHEA-COMP:14739"/>
        <dbReference type="ChEBI" id="CHEBI:13193"/>
        <dbReference type="ChEBI" id="CHEBI:15378"/>
        <dbReference type="ChEBI" id="CHEBI:17319"/>
        <dbReference type="ChEBI" id="CHEBI:17499"/>
        <dbReference type="ChEBI" id="CHEBI:29917"/>
        <dbReference type="ChEBI" id="CHEBI:57844"/>
        <dbReference type="ChEBI" id="CHEBI:57856"/>
        <dbReference type="ChEBI" id="CHEBI:59789"/>
        <dbReference type="ChEBI" id="CHEBI:64428"/>
        <dbReference type="ChEBI" id="CHEBI:74418"/>
        <dbReference type="ChEBI" id="CHEBI:74420"/>
        <dbReference type="EC" id="2.8.4.5"/>
    </reaction>
</comment>
<protein>
    <recommendedName>
        <fullName evidence="11">tRNA-t(6)A37 methylthiotransferase</fullName>
        <ecNumber evidence="11">2.8.4.5</ecNumber>
    </recommendedName>
</protein>
<dbReference type="PANTHER" id="PTHR11918">
    <property type="entry name" value="RADICAL SAM PROTEINS"/>
    <property type="match status" value="1"/>
</dbReference>
<evidence type="ECO:0000259" key="13">
    <source>
        <dbReference type="PROSITE" id="PS51449"/>
    </source>
</evidence>
<dbReference type="PANTHER" id="PTHR11918:SF45">
    <property type="entry name" value="THREONYLCARBAMOYLADENOSINE TRNA METHYLTHIOTRANSFERASE"/>
    <property type="match status" value="1"/>
</dbReference>
<accession>A0B642</accession>
<dbReference type="PROSITE" id="PS50926">
    <property type="entry name" value="TRAM"/>
    <property type="match status" value="1"/>
</dbReference>
<dbReference type="Pfam" id="PF01938">
    <property type="entry name" value="TRAM"/>
    <property type="match status" value="1"/>
</dbReference>
<feature type="domain" description="MTTase N-terminal" evidence="13">
    <location>
        <begin position="1"/>
        <end position="107"/>
    </location>
</feature>
<reference evidence="15 16" key="1">
    <citation type="submission" date="2006-10" db="EMBL/GenBank/DDBJ databases">
        <title>Complete sequence of Methanosaeta thermophila PT.</title>
        <authorList>
            <consortium name="US DOE Joint Genome Institute"/>
            <person name="Copeland A."/>
            <person name="Lucas S."/>
            <person name="Lapidus A."/>
            <person name="Barry K."/>
            <person name="Detter J.C."/>
            <person name="Glavina del Rio T."/>
            <person name="Hammon N."/>
            <person name="Israni S."/>
            <person name="Pitluck S."/>
            <person name="Chain P."/>
            <person name="Malfatti S."/>
            <person name="Shin M."/>
            <person name="Vergez L."/>
            <person name="Schmutz J."/>
            <person name="Larimer F."/>
            <person name="Land M."/>
            <person name="Hauser L."/>
            <person name="Kyrpides N."/>
            <person name="Kim E."/>
            <person name="Smith K.S."/>
            <person name="Ingram-Smith C."/>
            <person name="Richardson P."/>
        </authorList>
    </citation>
    <scope>NUCLEOTIDE SEQUENCE [LARGE SCALE GENOMIC DNA]</scope>
    <source>
        <strain evidence="16">DSM 6194 / JCM 14653 / NBRC 101360 / PT</strain>
    </source>
</reference>
<feature type="domain" description="TRAM" evidence="12">
    <location>
        <begin position="349"/>
        <end position="409"/>
    </location>
</feature>
<dbReference type="InterPro" id="IPR007197">
    <property type="entry name" value="rSAM"/>
</dbReference>
<dbReference type="SFLD" id="SFLDS00029">
    <property type="entry name" value="Radical_SAM"/>
    <property type="match status" value="1"/>
</dbReference>
<comment type="cofactor">
    <cofactor evidence="11">
        <name>[4Fe-4S] cluster</name>
        <dbReference type="ChEBI" id="CHEBI:49883"/>
    </cofactor>
    <text evidence="11">Binds 1 or 2 [4Fe-4S] cluster. One cluster is coordinated with 3 cysteines and an exchangeable S-adenosyl-L-methionine.</text>
</comment>
<dbReference type="KEGG" id="mtp:Mthe_0373"/>
<dbReference type="OrthoDB" id="372134at2157"/>
<dbReference type="SFLD" id="SFLDG01082">
    <property type="entry name" value="B12-binding_domain_containing"/>
    <property type="match status" value="1"/>
</dbReference>
<dbReference type="SUPFAM" id="SSF102114">
    <property type="entry name" value="Radical SAM enzymes"/>
    <property type="match status" value="1"/>
</dbReference>
<dbReference type="InterPro" id="IPR058240">
    <property type="entry name" value="rSAM_sf"/>
</dbReference>
<keyword evidence="7 11" id="KW-0479">Metal-binding</keyword>
<dbReference type="InterPro" id="IPR013848">
    <property type="entry name" value="Methylthiotransferase_N"/>
</dbReference>
<dbReference type="InterPro" id="IPR005839">
    <property type="entry name" value="Methylthiotransferase"/>
</dbReference>
<dbReference type="NCBIfam" id="TIGR01578">
    <property type="entry name" value="MiaB-like-B"/>
    <property type="match status" value="1"/>
</dbReference>
<dbReference type="InterPro" id="IPR006638">
    <property type="entry name" value="Elp3/MiaA/NifB-like_rSAM"/>
</dbReference>
<dbReference type="PROSITE" id="PS51449">
    <property type="entry name" value="MTTASE_N"/>
    <property type="match status" value="1"/>
</dbReference>
<dbReference type="InterPro" id="IPR006466">
    <property type="entry name" value="MiaB-like_arc_euk"/>
</dbReference>
<dbReference type="RefSeq" id="WP_011695564.1">
    <property type="nucleotide sequence ID" value="NC_008553.1"/>
</dbReference>
<dbReference type="GO" id="GO:0035598">
    <property type="term" value="F:tRNA (N(6)-L-threonylcarbamoyladenosine(37)-C(2))-methylthiotransferase activity"/>
    <property type="evidence" value="ECO:0007669"/>
    <property type="project" value="UniProtKB-UniRule"/>
</dbReference>
<dbReference type="GeneID" id="4462707"/>
<keyword evidence="4 11" id="KW-0808">Transferase</keyword>
<dbReference type="FunFam" id="3.80.30.20:FF:000002">
    <property type="entry name" value="threonylcarbamoyladenosine tRNA methylthiotransferase isoform X2"/>
    <property type="match status" value="1"/>
</dbReference>
<dbReference type="EMBL" id="CP000477">
    <property type="protein sequence ID" value="ABK14166.1"/>
    <property type="molecule type" value="Genomic_DNA"/>
</dbReference>
<evidence type="ECO:0000256" key="11">
    <source>
        <dbReference type="RuleBase" id="RU368081"/>
    </source>
</evidence>
<dbReference type="HOGENOM" id="CLU_018697_4_2_2"/>
<dbReference type="InterPro" id="IPR023404">
    <property type="entry name" value="rSAM_horseshoe"/>
</dbReference>
<proteinExistence type="inferred from homology"/>
<keyword evidence="16" id="KW-1185">Reference proteome</keyword>
<name>A0B642_METTP</name>
<dbReference type="NCBIfam" id="TIGR00089">
    <property type="entry name" value="MiaB/RimO family radical SAM methylthiotransferase"/>
    <property type="match status" value="1"/>
</dbReference>
<evidence type="ECO:0000256" key="5">
    <source>
        <dbReference type="ARBA" id="ARBA00022691"/>
    </source>
</evidence>
<organism evidence="15 16">
    <name type="scientific">Methanothrix thermoacetophila (strain DSM 6194 / JCM 14653 / NBRC 101360 / PT)</name>
    <name type="common">Methanosaeta thermophila</name>
    <dbReference type="NCBI Taxonomy" id="349307"/>
    <lineage>
        <taxon>Archaea</taxon>
        <taxon>Methanobacteriati</taxon>
        <taxon>Methanobacteriota</taxon>
        <taxon>Stenosarchaea group</taxon>
        <taxon>Methanomicrobia</taxon>
        <taxon>Methanotrichales</taxon>
        <taxon>Methanotrichaceae</taxon>
        <taxon>Methanothrix</taxon>
    </lineage>
</organism>
<dbReference type="AlphaFoldDB" id="A0B642"/>
<dbReference type="Gene3D" id="3.80.30.20">
    <property type="entry name" value="tm_1862 like domain"/>
    <property type="match status" value="1"/>
</dbReference>
<sequence length="411" mass="45869">MRFCIETYGCTSNTGNSMELRGALIAHGHQESDLDGSEVVILNTCAVTSRTERNMLRRIGELKGRRLIVAGCLPAAIPELIESVECVGVLNRWGIDRVLDALGRSEHPTSELSASCLPGSLCGVVNISEGCLGACAYCIVKRARGTLRSREPHEIEKDVMRLISSGAVEIQLTSQDAGAYGCDIGASLPELLDLLSDIDGAFMIRVGMMNPNSVLKILDDLLDSYKNEKIYRFIHLPLQSGSDRVLERMRRGYTSDDFVNVVSAFRSRYPEISLTTDVITGFPGESDQDFRMTEDVIRITQPDKVNVTRFSRRPHTLAFMMHDMPDRIKKERSRRVTELWMDIALIRNRRYIGETLDVLVTEQGRAGTMKARTRNYTGVVVHGLSSPGKWVKARAIDATPFYVKARYTESL</sequence>
<dbReference type="Gene3D" id="3.40.50.12160">
    <property type="entry name" value="Methylthiotransferase, N-terminal domain"/>
    <property type="match status" value="1"/>
</dbReference>
<evidence type="ECO:0000256" key="7">
    <source>
        <dbReference type="ARBA" id="ARBA00022723"/>
    </source>
</evidence>
<dbReference type="Pfam" id="PF00919">
    <property type="entry name" value="UPF0004"/>
    <property type="match status" value="1"/>
</dbReference>
<dbReference type="PROSITE" id="PS51918">
    <property type="entry name" value="RADICAL_SAM"/>
    <property type="match status" value="1"/>
</dbReference>
<evidence type="ECO:0000313" key="16">
    <source>
        <dbReference type="Proteomes" id="UP000000674"/>
    </source>
</evidence>